<dbReference type="GO" id="GO:0043565">
    <property type="term" value="F:sequence-specific DNA binding"/>
    <property type="evidence" value="ECO:0007669"/>
    <property type="project" value="InterPro"/>
</dbReference>
<dbReference type="PROSITE" id="PS00041">
    <property type="entry name" value="HTH_ARAC_FAMILY_1"/>
    <property type="match status" value="1"/>
</dbReference>
<reference evidence="5" key="1">
    <citation type="submission" date="2019-09" db="EMBL/GenBank/DDBJ databases">
        <title>Distinct polysaccharide growth profiles of human intestinal Prevotella copri isolates.</title>
        <authorList>
            <person name="Fehlner-Peach H."/>
            <person name="Magnabosco C."/>
            <person name="Raghavan V."/>
            <person name="Scher J.U."/>
            <person name="Tett A."/>
            <person name="Cox L.M."/>
            <person name="Gottsegen C."/>
            <person name="Watters A."/>
            <person name="Wiltshire- Gordon J.D."/>
            <person name="Segata N."/>
            <person name="Bonneau R."/>
            <person name="Littman D.R."/>
        </authorList>
    </citation>
    <scope>NUCLEOTIDE SEQUENCE [LARGE SCALE GENOMIC DNA]</scope>
    <source>
        <strain evidence="5">iP54</strain>
    </source>
</reference>
<dbReference type="AlphaFoldDB" id="A0A646HK19"/>
<dbReference type="InterPro" id="IPR009057">
    <property type="entry name" value="Homeodomain-like_sf"/>
</dbReference>
<evidence type="ECO:0000313" key="5">
    <source>
        <dbReference type="Proteomes" id="UP000420635"/>
    </source>
</evidence>
<evidence type="ECO:0000256" key="1">
    <source>
        <dbReference type="ARBA" id="ARBA00023015"/>
    </source>
</evidence>
<gene>
    <name evidence="4" type="ORF">F7D59_01800</name>
</gene>
<organism evidence="4 5">
    <name type="scientific">Segatella copri</name>
    <dbReference type="NCBI Taxonomy" id="165179"/>
    <lineage>
        <taxon>Bacteria</taxon>
        <taxon>Pseudomonadati</taxon>
        <taxon>Bacteroidota</taxon>
        <taxon>Bacteroidia</taxon>
        <taxon>Bacteroidales</taxon>
        <taxon>Prevotellaceae</taxon>
        <taxon>Segatella</taxon>
    </lineage>
</organism>
<dbReference type="GO" id="GO:0003700">
    <property type="term" value="F:DNA-binding transcription factor activity"/>
    <property type="evidence" value="ECO:0007669"/>
    <property type="project" value="InterPro"/>
</dbReference>
<accession>A0A646HK19</accession>
<dbReference type="Pfam" id="PF12833">
    <property type="entry name" value="HTH_18"/>
    <property type="match status" value="1"/>
</dbReference>
<keyword evidence="1" id="KW-0805">Transcription regulation</keyword>
<dbReference type="InterPro" id="IPR018062">
    <property type="entry name" value="HTH_AraC-typ_CS"/>
</dbReference>
<dbReference type="PROSITE" id="PS01124">
    <property type="entry name" value="HTH_ARAC_FAMILY_2"/>
    <property type="match status" value="1"/>
</dbReference>
<dbReference type="PANTHER" id="PTHR43280">
    <property type="entry name" value="ARAC-FAMILY TRANSCRIPTIONAL REGULATOR"/>
    <property type="match status" value="1"/>
</dbReference>
<dbReference type="InterPro" id="IPR018060">
    <property type="entry name" value="HTH_AraC"/>
</dbReference>
<proteinExistence type="predicted"/>
<dbReference type="SUPFAM" id="SSF46689">
    <property type="entry name" value="Homeodomain-like"/>
    <property type="match status" value="1"/>
</dbReference>
<dbReference type="Proteomes" id="UP000420635">
    <property type="component" value="Unassembled WGS sequence"/>
</dbReference>
<dbReference type="SMART" id="SM00342">
    <property type="entry name" value="HTH_ARAC"/>
    <property type="match status" value="1"/>
</dbReference>
<dbReference type="EMBL" id="VZBQ01000019">
    <property type="protein sequence ID" value="MQN88631.1"/>
    <property type="molecule type" value="Genomic_DNA"/>
</dbReference>
<keyword evidence="3" id="KW-0804">Transcription</keyword>
<name>A0A646HK19_9BACT</name>
<evidence type="ECO:0000256" key="2">
    <source>
        <dbReference type="ARBA" id="ARBA00023125"/>
    </source>
</evidence>
<keyword evidence="2" id="KW-0238">DNA-binding</keyword>
<dbReference type="PANTHER" id="PTHR43280:SF28">
    <property type="entry name" value="HTH-TYPE TRANSCRIPTIONAL ACTIVATOR RHAS"/>
    <property type="match status" value="1"/>
</dbReference>
<dbReference type="RefSeq" id="WP_153113088.1">
    <property type="nucleotide sequence ID" value="NZ_VZAS01000070.1"/>
</dbReference>
<comment type="caution">
    <text evidence="4">The sequence shown here is derived from an EMBL/GenBank/DDBJ whole genome shotgun (WGS) entry which is preliminary data.</text>
</comment>
<dbReference type="Gene3D" id="1.10.10.60">
    <property type="entry name" value="Homeodomain-like"/>
    <property type="match status" value="2"/>
</dbReference>
<evidence type="ECO:0000313" key="4">
    <source>
        <dbReference type="EMBL" id="MQN88631.1"/>
    </source>
</evidence>
<protein>
    <submittedName>
        <fullName evidence="4">Helix-turn-helix transcriptional regulator</fullName>
    </submittedName>
</protein>
<sequence length="373" mass="43515">MIHFLEQHFVELVTITSIIYLTLATILLLCQTPDTAVYKTFRRSKRLMAGGMMLISLNIWIWIASFTGSWTEYNNWVPCFDIILFYLMGICFSFSLSSLLDPHYISRKRCRTIAVKFTMTAFFALIAMTDALKAYQIPLLLIALIGLLEMLIGHIYYFNKCYLRSNALFENYFSNEKSHFIRWLKVSHWLFYGMLILGVISIRTGALFNWLVQFYVVGMNLYILVNIINYASEYETLMKADCDKTEEEKSGEASPKKAYIETLRPRVTEWIQEKSYLKDQFTIDDLATRLYTNKTYLSSFIKEEFGMNFSSWIASLRLEEAKKMMSEHPDAKLKDIAYNVGFSSLPYFSSVFAKSEGVTPSAWMKERSRNKER</sequence>
<evidence type="ECO:0000256" key="3">
    <source>
        <dbReference type="ARBA" id="ARBA00023163"/>
    </source>
</evidence>